<dbReference type="AlphaFoldDB" id="L9V0D1"/>
<dbReference type="Proteomes" id="UP000011543">
    <property type="component" value="Unassembled WGS sequence"/>
</dbReference>
<organism evidence="1 2">
    <name type="scientific">Natrialba magadii (strain ATCC 43099 / DSM 3394 / CCM 3739 / CIP 104546 / IAM 13178 / JCM 8861 / NBRC 102185 / NCIMB 2190 / MS3)</name>
    <name type="common">Natronobacterium magadii</name>
    <dbReference type="NCBI Taxonomy" id="547559"/>
    <lineage>
        <taxon>Archaea</taxon>
        <taxon>Methanobacteriati</taxon>
        <taxon>Methanobacteriota</taxon>
        <taxon>Stenosarchaea group</taxon>
        <taxon>Halobacteria</taxon>
        <taxon>Halobacteriales</taxon>
        <taxon>Natrialbaceae</taxon>
        <taxon>Natrialba</taxon>
    </lineage>
</organism>
<dbReference type="PATRIC" id="fig|547559.17.peg.1574"/>
<sequence length="56" mass="6223">DVYKRQVLALSVDGNLPKSVVARLTDTTVADVSHVETMYEESEHKRTPPAVPDPLF</sequence>
<evidence type="ECO:0000313" key="1">
    <source>
        <dbReference type="EMBL" id="ELY30456.1"/>
    </source>
</evidence>
<proteinExistence type="predicted"/>
<accession>L9V0D1</accession>
<evidence type="ECO:0000313" key="2">
    <source>
        <dbReference type="Proteomes" id="UP000011543"/>
    </source>
</evidence>
<gene>
    <name evidence="1" type="ORF">C500_08027</name>
</gene>
<feature type="non-terminal residue" evidence="1">
    <location>
        <position position="1"/>
    </location>
</feature>
<reference evidence="1 2" key="1">
    <citation type="journal article" date="2014" name="PLoS Genet.">
        <title>Phylogenetically driven sequencing of extremely halophilic archaea reveals strategies for static and dynamic osmo-response.</title>
        <authorList>
            <person name="Becker E.A."/>
            <person name="Seitzer P.M."/>
            <person name="Tritt A."/>
            <person name="Larsen D."/>
            <person name="Krusor M."/>
            <person name="Yao A.I."/>
            <person name="Wu D."/>
            <person name="Madern D."/>
            <person name="Eisen J.A."/>
            <person name="Darling A.E."/>
            <person name="Facciotti M.T."/>
        </authorList>
    </citation>
    <scope>NUCLEOTIDE SEQUENCE [LARGE SCALE GENOMIC DNA]</scope>
    <source>
        <strain evidence="2">ATCC 43099 / DSM 3394 / CCM 3739 / CIP 104546 / IAM 13178 / JCM 8861 / NBRC 102185 / NCIMB 2190 / MS3</strain>
    </source>
</reference>
<dbReference type="EMBL" id="AOHS01000030">
    <property type="protein sequence ID" value="ELY30456.1"/>
    <property type="molecule type" value="Genomic_DNA"/>
</dbReference>
<name>L9V0D1_NATMM</name>
<protein>
    <submittedName>
        <fullName evidence="1">NAD+ synthetase</fullName>
    </submittedName>
</protein>
<comment type="caution">
    <text evidence="1">The sequence shown here is derived from an EMBL/GenBank/DDBJ whole genome shotgun (WGS) entry which is preliminary data.</text>
</comment>